<gene>
    <name evidence="8" type="primary">Dwil\GK12287</name>
    <name evidence="8" type="ORF">Dwil_GK12287</name>
</gene>
<evidence type="ECO:0000256" key="5">
    <source>
        <dbReference type="ARBA" id="ARBA00023180"/>
    </source>
</evidence>
<keyword evidence="2" id="KW-0719">Serine esterase</keyword>
<evidence type="ECO:0000256" key="4">
    <source>
        <dbReference type="ARBA" id="ARBA00023157"/>
    </source>
</evidence>
<evidence type="ECO:0000259" key="7">
    <source>
        <dbReference type="Pfam" id="PF00135"/>
    </source>
</evidence>
<proteinExistence type="inferred from homology"/>
<dbReference type="Gene3D" id="3.40.50.1820">
    <property type="entry name" value="alpha/beta hydrolase"/>
    <property type="match status" value="1"/>
</dbReference>
<dbReference type="AlphaFoldDB" id="B4N6N0"/>
<name>B4N6N0_DROWI</name>
<organism evidence="8 9">
    <name type="scientific">Drosophila willistoni</name>
    <name type="common">Fruit fly</name>
    <dbReference type="NCBI Taxonomy" id="7260"/>
    <lineage>
        <taxon>Eukaryota</taxon>
        <taxon>Metazoa</taxon>
        <taxon>Ecdysozoa</taxon>
        <taxon>Arthropoda</taxon>
        <taxon>Hexapoda</taxon>
        <taxon>Insecta</taxon>
        <taxon>Pterygota</taxon>
        <taxon>Neoptera</taxon>
        <taxon>Endopterygota</taxon>
        <taxon>Diptera</taxon>
        <taxon>Brachycera</taxon>
        <taxon>Muscomorpha</taxon>
        <taxon>Ephydroidea</taxon>
        <taxon>Drosophilidae</taxon>
        <taxon>Drosophila</taxon>
        <taxon>Sophophora</taxon>
    </lineage>
</organism>
<keyword evidence="4" id="KW-1015">Disulfide bond</keyword>
<keyword evidence="6" id="KW-0732">Signal</keyword>
<dbReference type="GO" id="GO:0052689">
    <property type="term" value="F:carboxylic ester hydrolase activity"/>
    <property type="evidence" value="ECO:0007669"/>
    <property type="project" value="UniProtKB-KW"/>
</dbReference>
<evidence type="ECO:0000256" key="2">
    <source>
        <dbReference type="ARBA" id="ARBA00022487"/>
    </source>
</evidence>
<feature type="domain" description="Carboxylesterase type B" evidence="7">
    <location>
        <begin position="49"/>
        <end position="532"/>
    </location>
</feature>
<dbReference type="InterPro" id="IPR029058">
    <property type="entry name" value="AB_hydrolase_fold"/>
</dbReference>
<dbReference type="InterPro" id="IPR002018">
    <property type="entry name" value="CarbesteraseB"/>
</dbReference>
<accession>B4N6N0</accession>
<evidence type="ECO:0000256" key="6">
    <source>
        <dbReference type="RuleBase" id="RU361235"/>
    </source>
</evidence>
<feature type="signal peptide" evidence="6">
    <location>
        <begin position="1"/>
        <end position="35"/>
    </location>
</feature>
<dbReference type="OMA" id="HTRFGYE"/>
<dbReference type="FunCoup" id="B4N6N0">
    <property type="interactions" value="24"/>
</dbReference>
<dbReference type="OrthoDB" id="3200163at2759"/>
<dbReference type="KEGG" id="dwi:6646379"/>
<reference evidence="8 9" key="1">
    <citation type="journal article" date="2007" name="Nature">
        <title>Evolution of genes and genomes on the Drosophila phylogeny.</title>
        <authorList>
            <consortium name="Drosophila 12 Genomes Consortium"/>
            <person name="Clark A.G."/>
            <person name="Eisen M.B."/>
            <person name="Smith D.R."/>
            <person name="Bergman C.M."/>
            <person name="Oliver B."/>
            <person name="Markow T.A."/>
            <person name="Kaufman T.C."/>
            <person name="Kellis M."/>
            <person name="Gelbart W."/>
            <person name="Iyer V.N."/>
            <person name="Pollard D.A."/>
            <person name="Sackton T.B."/>
            <person name="Larracuente A.M."/>
            <person name="Singh N.D."/>
            <person name="Abad J.P."/>
            <person name="Abt D.N."/>
            <person name="Adryan B."/>
            <person name="Aguade M."/>
            <person name="Akashi H."/>
            <person name="Anderson W.W."/>
            <person name="Aquadro C.F."/>
            <person name="Ardell D.H."/>
            <person name="Arguello R."/>
            <person name="Artieri C.G."/>
            <person name="Barbash D.A."/>
            <person name="Barker D."/>
            <person name="Barsanti P."/>
            <person name="Batterham P."/>
            <person name="Batzoglou S."/>
            <person name="Begun D."/>
            <person name="Bhutkar A."/>
            <person name="Blanco E."/>
            <person name="Bosak S.A."/>
            <person name="Bradley R.K."/>
            <person name="Brand A.D."/>
            <person name="Brent M.R."/>
            <person name="Brooks A.N."/>
            <person name="Brown R.H."/>
            <person name="Butlin R.K."/>
            <person name="Caggese C."/>
            <person name="Calvi B.R."/>
            <person name="Bernardo de Carvalho A."/>
            <person name="Caspi A."/>
            <person name="Castrezana S."/>
            <person name="Celniker S.E."/>
            <person name="Chang J.L."/>
            <person name="Chapple C."/>
            <person name="Chatterji S."/>
            <person name="Chinwalla A."/>
            <person name="Civetta A."/>
            <person name="Clifton S.W."/>
            <person name="Comeron J.M."/>
            <person name="Costello J.C."/>
            <person name="Coyne J.A."/>
            <person name="Daub J."/>
            <person name="David R.G."/>
            <person name="Delcher A.L."/>
            <person name="Delehaunty K."/>
            <person name="Do C.B."/>
            <person name="Ebling H."/>
            <person name="Edwards K."/>
            <person name="Eickbush T."/>
            <person name="Evans J.D."/>
            <person name="Filipski A."/>
            <person name="Findeiss S."/>
            <person name="Freyhult E."/>
            <person name="Fulton L."/>
            <person name="Fulton R."/>
            <person name="Garcia A.C."/>
            <person name="Gardiner A."/>
            <person name="Garfield D.A."/>
            <person name="Garvin B.E."/>
            <person name="Gibson G."/>
            <person name="Gilbert D."/>
            <person name="Gnerre S."/>
            <person name="Godfrey J."/>
            <person name="Good R."/>
            <person name="Gotea V."/>
            <person name="Gravely B."/>
            <person name="Greenberg A.J."/>
            <person name="Griffiths-Jones S."/>
            <person name="Gross S."/>
            <person name="Guigo R."/>
            <person name="Gustafson E.A."/>
            <person name="Haerty W."/>
            <person name="Hahn M.W."/>
            <person name="Halligan D.L."/>
            <person name="Halpern A.L."/>
            <person name="Halter G.M."/>
            <person name="Han M.V."/>
            <person name="Heger A."/>
            <person name="Hillier L."/>
            <person name="Hinrichs A.S."/>
            <person name="Holmes I."/>
            <person name="Hoskins R.A."/>
            <person name="Hubisz M.J."/>
            <person name="Hultmark D."/>
            <person name="Huntley M.A."/>
            <person name="Jaffe D.B."/>
            <person name="Jagadeeshan S."/>
            <person name="Jeck W.R."/>
            <person name="Johnson J."/>
            <person name="Jones C.D."/>
            <person name="Jordan W.C."/>
            <person name="Karpen G.H."/>
            <person name="Kataoka E."/>
            <person name="Keightley P.D."/>
            <person name="Kheradpour P."/>
            <person name="Kirkness E.F."/>
            <person name="Koerich L.B."/>
            <person name="Kristiansen K."/>
            <person name="Kudrna D."/>
            <person name="Kulathinal R.J."/>
            <person name="Kumar S."/>
            <person name="Kwok R."/>
            <person name="Lander E."/>
            <person name="Langley C.H."/>
            <person name="Lapoint R."/>
            <person name="Lazzaro B.P."/>
            <person name="Lee S.J."/>
            <person name="Levesque L."/>
            <person name="Li R."/>
            <person name="Lin C.F."/>
            <person name="Lin M.F."/>
            <person name="Lindblad-Toh K."/>
            <person name="Llopart A."/>
            <person name="Long M."/>
            <person name="Low L."/>
            <person name="Lozovsky E."/>
            <person name="Lu J."/>
            <person name="Luo M."/>
            <person name="Machado C.A."/>
            <person name="Makalowski W."/>
            <person name="Marzo M."/>
            <person name="Matsuda M."/>
            <person name="Matzkin L."/>
            <person name="McAllister B."/>
            <person name="McBride C.S."/>
            <person name="McKernan B."/>
            <person name="McKernan K."/>
            <person name="Mendez-Lago M."/>
            <person name="Minx P."/>
            <person name="Mollenhauer M.U."/>
            <person name="Montooth K."/>
            <person name="Mount S.M."/>
            <person name="Mu X."/>
            <person name="Myers E."/>
            <person name="Negre B."/>
            <person name="Newfeld S."/>
            <person name="Nielsen R."/>
            <person name="Noor M.A."/>
            <person name="O'Grady P."/>
            <person name="Pachter L."/>
            <person name="Papaceit M."/>
            <person name="Parisi M.J."/>
            <person name="Parisi M."/>
            <person name="Parts L."/>
            <person name="Pedersen J.S."/>
            <person name="Pesole G."/>
            <person name="Phillippy A.M."/>
            <person name="Ponting C.P."/>
            <person name="Pop M."/>
            <person name="Porcelli D."/>
            <person name="Powell J.R."/>
            <person name="Prohaska S."/>
            <person name="Pruitt K."/>
            <person name="Puig M."/>
            <person name="Quesneville H."/>
            <person name="Ram K.R."/>
            <person name="Rand D."/>
            <person name="Rasmussen M.D."/>
            <person name="Reed L.K."/>
            <person name="Reenan R."/>
            <person name="Reily A."/>
            <person name="Remington K.A."/>
            <person name="Rieger T.T."/>
            <person name="Ritchie M.G."/>
            <person name="Robin C."/>
            <person name="Rogers Y.H."/>
            <person name="Rohde C."/>
            <person name="Rozas J."/>
            <person name="Rubenfield M.J."/>
            <person name="Ruiz A."/>
            <person name="Russo S."/>
            <person name="Salzberg S.L."/>
            <person name="Sanchez-Gracia A."/>
            <person name="Saranga D.J."/>
            <person name="Sato H."/>
            <person name="Schaeffer S.W."/>
            <person name="Schatz M.C."/>
            <person name="Schlenke T."/>
            <person name="Schwartz R."/>
            <person name="Segarra C."/>
            <person name="Singh R.S."/>
            <person name="Sirot L."/>
            <person name="Sirota M."/>
            <person name="Sisneros N.B."/>
            <person name="Smith C.D."/>
            <person name="Smith T.F."/>
            <person name="Spieth J."/>
            <person name="Stage D.E."/>
            <person name="Stark A."/>
            <person name="Stephan W."/>
            <person name="Strausberg R.L."/>
            <person name="Strempel S."/>
            <person name="Sturgill D."/>
            <person name="Sutton G."/>
            <person name="Sutton G.G."/>
            <person name="Tao W."/>
            <person name="Teichmann S."/>
            <person name="Tobari Y.N."/>
            <person name="Tomimura Y."/>
            <person name="Tsolas J.M."/>
            <person name="Valente V.L."/>
            <person name="Venter E."/>
            <person name="Venter J.C."/>
            <person name="Vicario S."/>
            <person name="Vieira F.G."/>
            <person name="Vilella A.J."/>
            <person name="Villasante A."/>
            <person name="Walenz B."/>
            <person name="Wang J."/>
            <person name="Wasserman M."/>
            <person name="Watts T."/>
            <person name="Wilson D."/>
            <person name="Wilson R.K."/>
            <person name="Wing R.A."/>
            <person name="Wolfner M.F."/>
            <person name="Wong A."/>
            <person name="Wong G.K."/>
            <person name="Wu C.I."/>
            <person name="Wu G."/>
            <person name="Yamamoto D."/>
            <person name="Yang H.P."/>
            <person name="Yang S.P."/>
            <person name="Yorke J.A."/>
            <person name="Yoshida K."/>
            <person name="Zdobnov E."/>
            <person name="Zhang P."/>
            <person name="Zhang Y."/>
            <person name="Zimin A.V."/>
            <person name="Baldwin J."/>
            <person name="Abdouelleil A."/>
            <person name="Abdulkadir J."/>
            <person name="Abebe A."/>
            <person name="Abera B."/>
            <person name="Abreu J."/>
            <person name="Acer S.C."/>
            <person name="Aftuck L."/>
            <person name="Alexander A."/>
            <person name="An P."/>
            <person name="Anderson E."/>
            <person name="Anderson S."/>
            <person name="Arachi H."/>
            <person name="Azer M."/>
            <person name="Bachantsang P."/>
            <person name="Barry A."/>
            <person name="Bayul T."/>
            <person name="Berlin A."/>
            <person name="Bessette D."/>
            <person name="Bloom T."/>
            <person name="Blye J."/>
            <person name="Boguslavskiy L."/>
            <person name="Bonnet C."/>
            <person name="Boukhgalter B."/>
            <person name="Bourzgui I."/>
            <person name="Brown A."/>
            <person name="Cahill P."/>
            <person name="Channer S."/>
            <person name="Cheshatsang Y."/>
            <person name="Chuda L."/>
            <person name="Citroen M."/>
            <person name="Collymore A."/>
            <person name="Cooke P."/>
            <person name="Costello M."/>
            <person name="D'Aco K."/>
            <person name="Daza R."/>
            <person name="De Haan G."/>
            <person name="DeGray S."/>
            <person name="DeMaso C."/>
            <person name="Dhargay N."/>
            <person name="Dooley K."/>
            <person name="Dooley E."/>
            <person name="Doricent M."/>
            <person name="Dorje P."/>
            <person name="Dorjee K."/>
            <person name="Dupes A."/>
            <person name="Elong R."/>
            <person name="Falk J."/>
            <person name="Farina A."/>
            <person name="Faro S."/>
            <person name="Ferguson D."/>
            <person name="Fisher S."/>
            <person name="Foley C.D."/>
            <person name="Franke A."/>
            <person name="Friedrich D."/>
            <person name="Gadbois L."/>
            <person name="Gearin G."/>
            <person name="Gearin C.R."/>
            <person name="Giannoukos G."/>
            <person name="Goode T."/>
            <person name="Graham J."/>
            <person name="Grandbois E."/>
            <person name="Grewal S."/>
            <person name="Gyaltsen K."/>
            <person name="Hafez N."/>
            <person name="Hagos B."/>
            <person name="Hall J."/>
            <person name="Henson C."/>
            <person name="Hollinger A."/>
            <person name="Honan T."/>
            <person name="Huard M.D."/>
            <person name="Hughes L."/>
            <person name="Hurhula B."/>
            <person name="Husby M.E."/>
            <person name="Kamat A."/>
            <person name="Kanga B."/>
            <person name="Kashin S."/>
            <person name="Khazanovich D."/>
            <person name="Kisner P."/>
            <person name="Lance K."/>
            <person name="Lara M."/>
            <person name="Lee W."/>
            <person name="Lennon N."/>
            <person name="Letendre F."/>
            <person name="LeVine R."/>
            <person name="Lipovsky A."/>
            <person name="Liu X."/>
            <person name="Liu J."/>
            <person name="Liu S."/>
            <person name="Lokyitsang T."/>
            <person name="Lokyitsang Y."/>
            <person name="Lubonja R."/>
            <person name="Lui A."/>
            <person name="MacDonald P."/>
            <person name="Magnisalis V."/>
            <person name="Maru K."/>
            <person name="Matthews C."/>
            <person name="McCusker W."/>
            <person name="McDonough S."/>
            <person name="Mehta T."/>
            <person name="Meldrim J."/>
            <person name="Meneus L."/>
            <person name="Mihai O."/>
            <person name="Mihalev A."/>
            <person name="Mihova T."/>
            <person name="Mittelman R."/>
            <person name="Mlenga V."/>
            <person name="Montmayeur A."/>
            <person name="Mulrain L."/>
            <person name="Navidi A."/>
            <person name="Naylor J."/>
            <person name="Negash T."/>
            <person name="Nguyen T."/>
            <person name="Nguyen N."/>
            <person name="Nicol R."/>
            <person name="Norbu C."/>
            <person name="Norbu N."/>
            <person name="Novod N."/>
            <person name="O'Neill B."/>
            <person name="Osman S."/>
            <person name="Markiewicz E."/>
            <person name="Oyono O.L."/>
            <person name="Patti C."/>
            <person name="Phunkhang P."/>
            <person name="Pierre F."/>
            <person name="Priest M."/>
            <person name="Raghuraman S."/>
            <person name="Rege F."/>
            <person name="Reyes R."/>
            <person name="Rise C."/>
            <person name="Rogov P."/>
            <person name="Ross K."/>
            <person name="Ryan E."/>
            <person name="Settipalli S."/>
            <person name="Shea T."/>
            <person name="Sherpa N."/>
            <person name="Shi L."/>
            <person name="Shih D."/>
            <person name="Sparrow T."/>
            <person name="Spaulding J."/>
            <person name="Stalker J."/>
            <person name="Stange-Thomann N."/>
            <person name="Stavropoulos S."/>
            <person name="Stone C."/>
            <person name="Strader C."/>
            <person name="Tesfaye S."/>
            <person name="Thomson T."/>
            <person name="Thoulutsang Y."/>
            <person name="Thoulutsang D."/>
            <person name="Topham K."/>
            <person name="Topping I."/>
            <person name="Tsamla T."/>
            <person name="Vassiliev H."/>
            <person name="Vo A."/>
            <person name="Wangchuk T."/>
            <person name="Wangdi T."/>
            <person name="Weiand M."/>
            <person name="Wilkinson J."/>
            <person name="Wilson A."/>
            <person name="Yadav S."/>
            <person name="Young G."/>
            <person name="Yu Q."/>
            <person name="Zembek L."/>
            <person name="Zhong D."/>
            <person name="Zimmer A."/>
            <person name="Zwirko Z."/>
            <person name="Jaffe D.B."/>
            <person name="Alvarez P."/>
            <person name="Brockman W."/>
            <person name="Butler J."/>
            <person name="Chin C."/>
            <person name="Gnerre S."/>
            <person name="Grabherr M."/>
            <person name="Kleber M."/>
            <person name="Mauceli E."/>
            <person name="MacCallum I."/>
        </authorList>
    </citation>
    <scope>NUCLEOTIDE SEQUENCE [LARGE SCALE GENOMIC DNA]</scope>
    <source>
        <strain evidence="9">Tucson 14030-0811.24</strain>
    </source>
</reference>
<dbReference type="EC" id="3.1.1.-" evidence="6"/>
<dbReference type="PANTHER" id="PTHR43142:SF1">
    <property type="entry name" value="CARBOXYLIC ESTER HYDROLASE"/>
    <property type="match status" value="1"/>
</dbReference>
<keyword evidence="5" id="KW-0325">Glycoprotein</keyword>
<evidence type="ECO:0000256" key="3">
    <source>
        <dbReference type="ARBA" id="ARBA00022801"/>
    </source>
</evidence>
<keyword evidence="9" id="KW-1185">Reference proteome</keyword>
<dbReference type="PROSITE" id="PS00122">
    <property type="entry name" value="CARBOXYLESTERASE_B_1"/>
    <property type="match status" value="1"/>
</dbReference>
<dbReference type="SUPFAM" id="SSF53474">
    <property type="entry name" value="alpha/beta-Hydrolases"/>
    <property type="match status" value="1"/>
</dbReference>
<dbReference type="Pfam" id="PF00135">
    <property type="entry name" value="COesterase"/>
    <property type="match status" value="1"/>
</dbReference>
<dbReference type="Proteomes" id="UP000007798">
    <property type="component" value="Unassembled WGS sequence"/>
</dbReference>
<dbReference type="STRING" id="7260.B4N6N0"/>
<evidence type="ECO:0000256" key="1">
    <source>
        <dbReference type="ARBA" id="ARBA00005964"/>
    </source>
</evidence>
<dbReference type="HOGENOM" id="CLU_006586_13_2_1"/>
<sequence length="560" mass="62348">MRRRCVYIMLTACGVLSAVLVSLLVITLSTSQADAATPRDTVLLALANNQGEVLGNYDETTWTGQRFMQFRGIPYAEPPIGSLRFQPPVARKAWFPKILDGSTFGQRCPVITHIDGQLSDAQLEDCLNLCVYTKNLTARQPVMFYIYGGGFYNGSAEDHPPHYLLEQDIVLVVPHYRVGALGWLTTRSKELPGNAPIADILLALDWVQQHIHLFGGNADQVTIVGQSAGACVSSALLLSPYRSDENLFHRAIVQSGSIFAAWATNPNPLAQAQRICVALGCSDTCDSECLQAARVVDILQVTQLERFSPITGDLMGLLPKEANELIKTYKRKVPLLTGFTEHDGSFVLATYYDVLCAQMANISSMSVRQFSQGLINMMNDTTGLTDNLLYRLLYTPELLHSHEHKTALPSYFDLTTITYMKSPVISLATKLYARQTDDTPIYVYSFEYEGNHTRFGYELDNSYYPFNGGVHHSNDNIYIFATHHLEEGSTDVQIARQMIEIWTSFVINGETKHLSSLSSAEGPYNRIDLQVESANDLLQTLTATIDDPNNGRLQRDDVEF</sequence>
<comment type="similarity">
    <text evidence="1 6">Belongs to the type-B carboxylesterase/lipase family.</text>
</comment>
<evidence type="ECO:0000313" key="8">
    <source>
        <dbReference type="EMBL" id="EDW80019.1"/>
    </source>
</evidence>
<dbReference type="InterPro" id="IPR019826">
    <property type="entry name" value="Carboxylesterase_B_AS"/>
</dbReference>
<feature type="chain" id="PRO_5005123290" description="Carboxylic ester hydrolase" evidence="6">
    <location>
        <begin position="36"/>
        <end position="560"/>
    </location>
</feature>
<dbReference type="eggNOG" id="KOG1516">
    <property type="taxonomic scope" value="Eukaryota"/>
</dbReference>
<dbReference type="EMBL" id="CH964161">
    <property type="protein sequence ID" value="EDW80019.1"/>
    <property type="molecule type" value="Genomic_DNA"/>
</dbReference>
<dbReference type="ESTHER" id="drowi-b4n6n0">
    <property type="family name" value="Carb_B_Arthropoda"/>
</dbReference>
<dbReference type="InParanoid" id="B4N6N0"/>
<protein>
    <recommendedName>
        <fullName evidence="6">Carboxylic ester hydrolase</fullName>
        <ecNumber evidence="6">3.1.1.-</ecNumber>
    </recommendedName>
</protein>
<evidence type="ECO:0000313" key="9">
    <source>
        <dbReference type="Proteomes" id="UP000007798"/>
    </source>
</evidence>
<keyword evidence="3 6" id="KW-0378">Hydrolase</keyword>
<dbReference type="PhylomeDB" id="B4N6N0"/>
<dbReference type="PANTHER" id="PTHR43142">
    <property type="entry name" value="CARBOXYLIC ESTER HYDROLASE"/>
    <property type="match status" value="1"/>
</dbReference>